<dbReference type="InterPro" id="IPR003118">
    <property type="entry name" value="Pointed_dom"/>
</dbReference>
<keyword evidence="6" id="KW-1185">Reference proteome</keyword>
<evidence type="ECO:0000313" key="6">
    <source>
        <dbReference type="Proteomes" id="UP001059596"/>
    </source>
</evidence>
<evidence type="ECO:0000256" key="1">
    <source>
        <dbReference type="ARBA" id="ARBA00005562"/>
    </source>
</evidence>
<organism evidence="5 6">
    <name type="scientific">Drosophila gunungcola</name>
    <name type="common">fruit fly</name>
    <dbReference type="NCBI Taxonomy" id="103775"/>
    <lineage>
        <taxon>Eukaryota</taxon>
        <taxon>Metazoa</taxon>
        <taxon>Ecdysozoa</taxon>
        <taxon>Arthropoda</taxon>
        <taxon>Hexapoda</taxon>
        <taxon>Insecta</taxon>
        <taxon>Pterygota</taxon>
        <taxon>Neoptera</taxon>
        <taxon>Endopterygota</taxon>
        <taxon>Diptera</taxon>
        <taxon>Brachycera</taxon>
        <taxon>Muscomorpha</taxon>
        <taxon>Ephydroidea</taxon>
        <taxon>Drosophilidae</taxon>
        <taxon>Drosophila</taxon>
        <taxon>Sophophora</taxon>
    </lineage>
</organism>
<evidence type="ECO:0000256" key="3">
    <source>
        <dbReference type="SAM" id="MobiDB-lite"/>
    </source>
</evidence>
<sequence>MTNEWIDWNDSRMLPPLRSSNYIHHHQTFLPNNYQCLSGKFHLKAQKLQQLSTNHSKLKDVPTALPPLTPGTNRKVNEVLKASFASWEKEVQNCNITKDPREWTEEHVIYWLNWAKNEFSLVSMNLDPFYKMKGRAMVDLGKEKFLAITPPFTGDILWEHLDILQKDCEKPNEDIVHGNSFESATTASVCGSDHQVANYPTEPPANSNNSSINSRLSMDYVTSAGNSDNKNFHPGTPHSHNGK</sequence>
<dbReference type="Proteomes" id="UP001059596">
    <property type="component" value="Chromosome 3R"/>
</dbReference>
<accession>A0A9P9YZH1</accession>
<dbReference type="AlphaFoldDB" id="A0A9P9YZH1"/>
<dbReference type="CDD" id="cd08533">
    <property type="entry name" value="SAM_PNT-ETS-1_2"/>
    <property type="match status" value="1"/>
</dbReference>
<gene>
    <name evidence="5" type="ORF">M5D96_002208</name>
</gene>
<dbReference type="InterPro" id="IPR013761">
    <property type="entry name" value="SAM/pointed_sf"/>
</dbReference>
<dbReference type="EMBL" id="JAMKOV010000001">
    <property type="protein sequence ID" value="KAI8046008.1"/>
    <property type="molecule type" value="Genomic_DNA"/>
</dbReference>
<dbReference type="SMART" id="SM00251">
    <property type="entry name" value="SAM_PNT"/>
    <property type="match status" value="1"/>
</dbReference>
<dbReference type="FunFam" id="1.10.150.50:FF:000014">
    <property type="entry name" value="Protein c-ets-1 isoform 1"/>
    <property type="match status" value="1"/>
</dbReference>
<feature type="domain" description="PNT" evidence="4">
    <location>
        <begin position="82"/>
        <end position="168"/>
    </location>
</feature>
<proteinExistence type="inferred from homology"/>
<name>A0A9P9YZH1_9MUSC</name>
<dbReference type="Gene3D" id="1.10.150.50">
    <property type="entry name" value="Transcription Factor, Ets-1"/>
    <property type="match status" value="1"/>
</dbReference>
<dbReference type="PROSITE" id="PS51433">
    <property type="entry name" value="PNT"/>
    <property type="match status" value="1"/>
</dbReference>
<dbReference type="GO" id="GO:0043565">
    <property type="term" value="F:sequence-specific DNA binding"/>
    <property type="evidence" value="ECO:0007669"/>
    <property type="project" value="InterPro"/>
</dbReference>
<feature type="region of interest" description="Disordered" evidence="3">
    <location>
        <begin position="223"/>
        <end position="243"/>
    </location>
</feature>
<comment type="caution">
    <text evidence="5">The sequence shown here is derived from an EMBL/GenBank/DDBJ whole genome shotgun (WGS) entry which is preliminary data.</text>
</comment>
<evidence type="ECO:0000313" key="5">
    <source>
        <dbReference type="EMBL" id="KAI8046008.1"/>
    </source>
</evidence>
<feature type="region of interest" description="Disordered" evidence="3">
    <location>
        <begin position="194"/>
        <end position="213"/>
    </location>
</feature>
<evidence type="ECO:0000256" key="2">
    <source>
        <dbReference type="ARBA" id="ARBA00023125"/>
    </source>
</evidence>
<evidence type="ECO:0000259" key="4">
    <source>
        <dbReference type="PROSITE" id="PS51433"/>
    </source>
</evidence>
<comment type="similarity">
    <text evidence="1">Belongs to the ETS family.</text>
</comment>
<dbReference type="SUPFAM" id="SSF47769">
    <property type="entry name" value="SAM/Pointed domain"/>
    <property type="match status" value="1"/>
</dbReference>
<dbReference type="Pfam" id="PF02198">
    <property type="entry name" value="SAM_PNT"/>
    <property type="match status" value="1"/>
</dbReference>
<keyword evidence="2" id="KW-0238">DNA-binding</keyword>
<protein>
    <recommendedName>
        <fullName evidence="4">PNT domain-containing protein</fullName>
    </recommendedName>
</protein>
<reference evidence="5" key="1">
    <citation type="journal article" date="2023" name="Genome Biol. Evol.">
        <title>Long-read-based Genome Assembly of Drosophila gunungcola Reveals Fewer Chemosensory Genes in Flower-breeding Species.</title>
        <authorList>
            <person name="Negi A."/>
            <person name="Liao B.Y."/>
            <person name="Yeh S.D."/>
        </authorList>
    </citation>
    <scope>NUCLEOTIDE SEQUENCE</scope>
    <source>
        <strain evidence="5">Sukarami</strain>
    </source>
</reference>